<reference evidence="1 2" key="1">
    <citation type="journal article" date="2019" name="Int. J. Syst. Evol. Microbiol.">
        <title>The Global Catalogue of Microorganisms (GCM) 10K type strain sequencing project: providing services to taxonomists for standard genome sequencing and annotation.</title>
        <authorList>
            <consortium name="The Broad Institute Genomics Platform"/>
            <consortium name="The Broad Institute Genome Sequencing Center for Infectious Disease"/>
            <person name="Wu L."/>
            <person name="Ma J."/>
        </authorList>
    </citation>
    <scope>NUCLEOTIDE SEQUENCE [LARGE SCALE GENOMIC DNA]</scope>
    <source>
        <strain evidence="1 2">JCM 3146</strain>
    </source>
</reference>
<keyword evidence="2" id="KW-1185">Reference proteome</keyword>
<sequence length="154" mass="16869">MDLKLTGLSRSGVAALGSAAALITGLAGEPPARGAVPAHAWPDIVPPRQPQLTVSERNRVLALPFLVERGWSYRQYQCLDRLWMRESSWNHRARNPWSGAYGIPQALPAGKMRTAGADWRTSPATQIKWGLGYIKSRYGTPCAAWGHSAATGWY</sequence>
<organism evidence="1 2">
    <name type="scientific">Actinoallomurus spadix</name>
    <dbReference type="NCBI Taxonomy" id="79912"/>
    <lineage>
        <taxon>Bacteria</taxon>
        <taxon>Bacillati</taxon>
        <taxon>Actinomycetota</taxon>
        <taxon>Actinomycetes</taxon>
        <taxon>Streptosporangiales</taxon>
        <taxon>Thermomonosporaceae</taxon>
        <taxon>Actinoallomurus</taxon>
    </lineage>
</organism>
<protein>
    <recommendedName>
        <fullName evidence="3">Lytic transglycosylase domain-containing protein</fullName>
    </recommendedName>
</protein>
<accession>A0ABN0X6M6</accession>
<proteinExistence type="predicted"/>
<gene>
    <name evidence="1" type="ORF">GCM10010151_52480</name>
</gene>
<evidence type="ECO:0000313" key="1">
    <source>
        <dbReference type="EMBL" id="GAA0356350.1"/>
    </source>
</evidence>
<evidence type="ECO:0008006" key="3">
    <source>
        <dbReference type="Google" id="ProtNLM"/>
    </source>
</evidence>
<dbReference type="SUPFAM" id="SSF53955">
    <property type="entry name" value="Lysozyme-like"/>
    <property type="match status" value="1"/>
</dbReference>
<dbReference type="Proteomes" id="UP001501822">
    <property type="component" value="Unassembled WGS sequence"/>
</dbReference>
<evidence type="ECO:0000313" key="2">
    <source>
        <dbReference type="Proteomes" id="UP001501822"/>
    </source>
</evidence>
<dbReference type="RefSeq" id="WP_252802174.1">
    <property type="nucleotide sequence ID" value="NZ_BAAABM010000047.1"/>
</dbReference>
<dbReference type="InterPro" id="IPR023346">
    <property type="entry name" value="Lysozyme-like_dom_sf"/>
</dbReference>
<dbReference type="Gene3D" id="1.10.530.10">
    <property type="match status" value="1"/>
</dbReference>
<name>A0ABN0X6M6_9ACTN</name>
<dbReference type="EMBL" id="BAAABM010000047">
    <property type="protein sequence ID" value="GAA0356350.1"/>
    <property type="molecule type" value="Genomic_DNA"/>
</dbReference>
<comment type="caution">
    <text evidence="1">The sequence shown here is derived from an EMBL/GenBank/DDBJ whole genome shotgun (WGS) entry which is preliminary data.</text>
</comment>